<organism evidence="6 7">
    <name type="scientific">Vibrio nigripulchritudo SOn1</name>
    <dbReference type="NCBI Taxonomy" id="1238450"/>
    <lineage>
        <taxon>Bacteria</taxon>
        <taxon>Pseudomonadati</taxon>
        <taxon>Pseudomonadota</taxon>
        <taxon>Gammaproteobacteria</taxon>
        <taxon>Vibrionales</taxon>
        <taxon>Vibrionaceae</taxon>
        <taxon>Vibrio</taxon>
    </lineage>
</organism>
<evidence type="ECO:0000256" key="1">
    <source>
        <dbReference type="ARBA" id="ARBA00022692"/>
    </source>
</evidence>
<dbReference type="SUPFAM" id="SSF103473">
    <property type="entry name" value="MFS general substrate transporter"/>
    <property type="match status" value="1"/>
</dbReference>
<dbReference type="InterPro" id="IPR011701">
    <property type="entry name" value="MFS"/>
</dbReference>
<dbReference type="InterPro" id="IPR020846">
    <property type="entry name" value="MFS_dom"/>
</dbReference>
<evidence type="ECO:0000256" key="3">
    <source>
        <dbReference type="ARBA" id="ARBA00023136"/>
    </source>
</evidence>
<feature type="transmembrane region" description="Helical" evidence="4">
    <location>
        <begin position="105"/>
        <end position="124"/>
    </location>
</feature>
<feature type="transmembrane region" description="Helical" evidence="4">
    <location>
        <begin position="279"/>
        <end position="300"/>
    </location>
</feature>
<dbReference type="InterPro" id="IPR036259">
    <property type="entry name" value="MFS_trans_sf"/>
</dbReference>
<feature type="domain" description="Major facilitator superfamily (MFS) profile" evidence="5">
    <location>
        <begin position="178"/>
        <end position="400"/>
    </location>
</feature>
<accession>A0AAV2VK74</accession>
<feature type="transmembrane region" description="Helical" evidence="4">
    <location>
        <begin position="217"/>
        <end position="239"/>
    </location>
</feature>
<dbReference type="Pfam" id="PF07690">
    <property type="entry name" value="MFS_1"/>
    <property type="match status" value="1"/>
</dbReference>
<gene>
    <name evidence="6" type="ORF">VIBNISOn1_1390007</name>
</gene>
<feature type="transmembrane region" description="Helical" evidence="4">
    <location>
        <begin position="336"/>
        <end position="358"/>
    </location>
</feature>
<evidence type="ECO:0000256" key="4">
    <source>
        <dbReference type="SAM" id="Phobius"/>
    </source>
</evidence>
<dbReference type="PANTHER" id="PTHR23542">
    <property type="match status" value="1"/>
</dbReference>
<sequence length="400" mass="42311">MANPYKELFSTPGTMAFSVSGLIARMPISMTAIGIITMLSQLRDSYWLAGMVAATFTLTMALIAPQVSRAVDKYGQSRILPVATTISVVSLLALLLCTYYRMPDWTLFVCAVCSGCMPSMPAMVRARWTEIYRGSSKLHTAYSFESVLDEVCFIIGPPLSVGLSVTLFPEAGPLQSIVFLVVGVSIFVMQKSTEPLIHNEAGQSSESALKPLPMKMLVLALVSLGTIVGAIDVISVAFADAKGEPVSASIVLSVYAIGSCLAGLAFGTLKFKVSLPKQFLIASFATAGMTIPLLFVNSIVTLSLSVFIAGIFFAPTMIIAMGLVENIVSSSKLTEGLTWMITGLGVGVSMGAALSGWVIDEYGVQGGFQITLVAGGAVLVIAMLCHHLLTKKPHLQTTNA</sequence>
<dbReference type="PROSITE" id="PS50850">
    <property type="entry name" value="MFS"/>
    <property type="match status" value="1"/>
</dbReference>
<feature type="transmembrane region" description="Helical" evidence="4">
    <location>
        <begin position="171"/>
        <end position="189"/>
    </location>
</feature>
<feature type="transmembrane region" description="Helical" evidence="4">
    <location>
        <begin position="46"/>
        <end position="67"/>
    </location>
</feature>
<reference evidence="6 7" key="1">
    <citation type="journal article" date="2013" name="ISME J.">
        <title>Comparative genomics of pathogenic lineages of Vibrio nigripulchritudo identifies virulence-associated traits.</title>
        <authorList>
            <person name="Goudenege D."/>
            <person name="Labreuche Y."/>
            <person name="Krin E."/>
            <person name="Ansquer D."/>
            <person name="Mangenot S."/>
            <person name="Calteau A."/>
            <person name="Medigue C."/>
            <person name="Mazel D."/>
            <person name="Polz M.F."/>
            <person name="Le Roux F."/>
        </authorList>
    </citation>
    <scope>NUCLEOTIDE SEQUENCE [LARGE SCALE GENOMIC DNA]</scope>
    <source>
        <strain evidence="6 7">SOn1</strain>
    </source>
</reference>
<protein>
    <recommendedName>
        <fullName evidence="5">Major facilitator superfamily (MFS) profile domain-containing protein</fullName>
    </recommendedName>
</protein>
<evidence type="ECO:0000313" key="7">
    <source>
        <dbReference type="Proteomes" id="UP000018211"/>
    </source>
</evidence>
<keyword evidence="2 4" id="KW-1133">Transmembrane helix</keyword>
<dbReference type="AlphaFoldDB" id="A0AAV2VK74"/>
<feature type="transmembrane region" description="Helical" evidence="4">
    <location>
        <begin position="79"/>
        <end position="98"/>
    </location>
</feature>
<feature type="transmembrane region" description="Helical" evidence="4">
    <location>
        <begin position="370"/>
        <end position="389"/>
    </location>
</feature>
<dbReference type="GO" id="GO:0022857">
    <property type="term" value="F:transmembrane transporter activity"/>
    <property type="evidence" value="ECO:0007669"/>
    <property type="project" value="InterPro"/>
</dbReference>
<proteinExistence type="predicted"/>
<dbReference type="Gene3D" id="1.20.1250.20">
    <property type="entry name" value="MFS general substrate transporter like domains"/>
    <property type="match status" value="2"/>
</dbReference>
<feature type="transmembrane region" description="Helical" evidence="4">
    <location>
        <begin position="306"/>
        <end position="324"/>
    </location>
</feature>
<dbReference type="EMBL" id="CAOF01000045">
    <property type="protein sequence ID" value="CCO45128.1"/>
    <property type="molecule type" value="Genomic_DNA"/>
</dbReference>
<feature type="transmembrane region" description="Helical" evidence="4">
    <location>
        <begin position="15"/>
        <end position="39"/>
    </location>
</feature>
<dbReference type="Proteomes" id="UP000018211">
    <property type="component" value="Unassembled WGS sequence"/>
</dbReference>
<keyword evidence="3 4" id="KW-0472">Membrane</keyword>
<evidence type="ECO:0000259" key="5">
    <source>
        <dbReference type="PROSITE" id="PS50850"/>
    </source>
</evidence>
<keyword evidence="1 4" id="KW-0812">Transmembrane</keyword>
<comment type="caution">
    <text evidence="6">The sequence shown here is derived from an EMBL/GenBank/DDBJ whole genome shotgun (WGS) entry which is preliminary data.</text>
</comment>
<evidence type="ECO:0000313" key="6">
    <source>
        <dbReference type="EMBL" id="CCO45128.1"/>
    </source>
</evidence>
<evidence type="ECO:0000256" key="2">
    <source>
        <dbReference type="ARBA" id="ARBA00022989"/>
    </source>
</evidence>
<name>A0AAV2VK74_9VIBR</name>
<feature type="transmembrane region" description="Helical" evidence="4">
    <location>
        <begin position="245"/>
        <end position="267"/>
    </location>
</feature>
<dbReference type="RefSeq" id="WP_022610729.1">
    <property type="nucleotide sequence ID" value="NZ_LK391965.1"/>
</dbReference>
<dbReference type="PANTHER" id="PTHR23542:SF1">
    <property type="entry name" value="MAJOR FACILITATOR SUPERFAMILY (MFS) PROFILE DOMAIN-CONTAINING PROTEIN"/>
    <property type="match status" value="1"/>
</dbReference>